<dbReference type="InterPro" id="IPR003439">
    <property type="entry name" value="ABC_transporter-like_ATP-bd"/>
</dbReference>
<dbReference type="Gene3D" id="3.40.50.300">
    <property type="entry name" value="P-loop containing nucleotide triphosphate hydrolases"/>
    <property type="match status" value="1"/>
</dbReference>
<sequence length="217" mass="24202">MLKVVEVSRKIQDRIIFERVSLSASKGELTTITGPSGSGKTTLLRCIMGIDQPDSGTISLAGEVFSSYPTRQRREFRLKNIGVVDQENRLIEDLNCRDNIRLIAEMSGGGRKQSFDTSKRILERLNMEEYGNRYPGSLSGGERQRISIGCALANTPSIIAADEPTSSLDDEAADTVLHLFLDLARQFQIPVLLVTHDYRVRNYASAEYNFGRFGVPR</sequence>
<evidence type="ECO:0000313" key="5">
    <source>
        <dbReference type="Proteomes" id="UP000006237"/>
    </source>
</evidence>
<feature type="domain" description="ABC transporter" evidence="3">
    <location>
        <begin position="2"/>
        <end position="213"/>
    </location>
</feature>
<name>A0ABP2DYL8_9CORY</name>
<keyword evidence="5" id="KW-1185">Reference proteome</keyword>
<reference evidence="4 5" key="1">
    <citation type="submission" date="2009-01" db="EMBL/GenBank/DDBJ databases">
        <authorList>
            <person name="Qin X."/>
            <person name="Bachman B."/>
            <person name="Battles P."/>
            <person name="Bell A."/>
            <person name="Bess C."/>
            <person name="Bickham C."/>
            <person name="Chaboub L."/>
            <person name="Chen D."/>
            <person name="Coyle M."/>
            <person name="Deiros D.R."/>
            <person name="Dinh H."/>
            <person name="Forbes L."/>
            <person name="Fowler G."/>
            <person name="Francisco L."/>
            <person name="Fu Q."/>
            <person name="Gubbala S."/>
            <person name="Hale W."/>
            <person name="Han Y."/>
            <person name="Hemphill L."/>
            <person name="Highlander S.K."/>
            <person name="Hirani K."/>
            <person name="Hogues M."/>
            <person name="Jackson L."/>
            <person name="Jakkamsetti A."/>
            <person name="Javaid M."/>
            <person name="Jiang H."/>
            <person name="Korchina V."/>
            <person name="Kovar C."/>
            <person name="Lara F."/>
            <person name="Lee S."/>
            <person name="Mata R."/>
            <person name="Mathew T."/>
            <person name="Moen C."/>
            <person name="Morales K."/>
            <person name="Munidasa M."/>
            <person name="Nazareth L."/>
            <person name="Ngo R."/>
            <person name="Nguyen L."/>
            <person name="Okwuonu G."/>
            <person name="Ongeri F."/>
            <person name="Patil S."/>
            <person name="Petrosino J."/>
            <person name="Pham C."/>
            <person name="Pham P."/>
            <person name="Pu L.-L."/>
            <person name="Puazo M."/>
            <person name="Raj R."/>
            <person name="Reid J."/>
            <person name="Rouhana J."/>
            <person name="Saada N."/>
            <person name="Shang Y."/>
            <person name="Simmons D."/>
            <person name="Thornton R."/>
            <person name="Warren J."/>
            <person name="Weissenberger G."/>
            <person name="Zhang J."/>
            <person name="Zhang L."/>
            <person name="Zhou C."/>
            <person name="Zhu D."/>
            <person name="Muzny D."/>
            <person name="Worley K."/>
            <person name="Gibbs R."/>
        </authorList>
    </citation>
    <scope>NUCLEOTIDE SEQUENCE [LARGE SCALE GENOMIC DNA]</scope>
    <source>
        <strain evidence="4 5">ATCC 51866</strain>
    </source>
</reference>
<dbReference type="Pfam" id="PF00005">
    <property type="entry name" value="ABC_tran"/>
    <property type="match status" value="1"/>
</dbReference>
<dbReference type="InterPro" id="IPR027417">
    <property type="entry name" value="P-loop_NTPase"/>
</dbReference>
<dbReference type="InterPro" id="IPR015854">
    <property type="entry name" value="ABC_transpr_LolD-like"/>
</dbReference>
<dbReference type="InterPro" id="IPR017871">
    <property type="entry name" value="ABC_transporter-like_CS"/>
</dbReference>
<dbReference type="Proteomes" id="UP000006237">
    <property type="component" value="Unassembled WGS sequence"/>
</dbReference>
<dbReference type="EMBL" id="ACHF01000007">
    <property type="protein sequence ID" value="EEI64420.1"/>
    <property type="molecule type" value="Genomic_DNA"/>
</dbReference>
<evidence type="ECO:0000313" key="4">
    <source>
        <dbReference type="EMBL" id="EEI64420.1"/>
    </source>
</evidence>
<dbReference type="PANTHER" id="PTHR24220">
    <property type="entry name" value="IMPORT ATP-BINDING PROTEIN"/>
    <property type="match status" value="1"/>
</dbReference>
<evidence type="ECO:0000256" key="1">
    <source>
        <dbReference type="ARBA" id="ARBA00022741"/>
    </source>
</evidence>
<evidence type="ECO:0000259" key="3">
    <source>
        <dbReference type="PROSITE" id="PS50893"/>
    </source>
</evidence>
<dbReference type="SUPFAM" id="SSF52540">
    <property type="entry name" value="P-loop containing nucleoside triphosphate hydrolases"/>
    <property type="match status" value="1"/>
</dbReference>
<dbReference type="SMART" id="SM00382">
    <property type="entry name" value="AAA"/>
    <property type="match status" value="1"/>
</dbReference>
<dbReference type="GO" id="GO:0005524">
    <property type="term" value="F:ATP binding"/>
    <property type="evidence" value="ECO:0007669"/>
    <property type="project" value="UniProtKB-KW"/>
</dbReference>
<evidence type="ECO:0000256" key="2">
    <source>
        <dbReference type="ARBA" id="ARBA00022840"/>
    </source>
</evidence>
<keyword evidence="1" id="KW-0547">Nucleotide-binding</keyword>
<protein>
    <submittedName>
        <fullName evidence="4">ABC transporter, ATP-binding protein</fullName>
    </submittedName>
</protein>
<proteinExistence type="predicted"/>
<dbReference type="PROSITE" id="PS50893">
    <property type="entry name" value="ABC_TRANSPORTER_2"/>
    <property type="match status" value="1"/>
</dbReference>
<dbReference type="PANTHER" id="PTHR24220:SF659">
    <property type="entry name" value="TRANSPORTER, PUTATIVE-RELATED"/>
    <property type="match status" value="1"/>
</dbReference>
<gene>
    <name evidence="4" type="ORF">HMPREF0293_0091</name>
</gene>
<organism evidence="4 5">
    <name type="scientific">Corynebacterium glucuronolyticum ATCC 51866</name>
    <dbReference type="NCBI Taxonomy" id="548478"/>
    <lineage>
        <taxon>Bacteria</taxon>
        <taxon>Bacillati</taxon>
        <taxon>Actinomycetota</taxon>
        <taxon>Actinomycetes</taxon>
        <taxon>Mycobacteriales</taxon>
        <taxon>Corynebacteriaceae</taxon>
        <taxon>Corynebacterium</taxon>
    </lineage>
</organism>
<keyword evidence="2 4" id="KW-0067">ATP-binding</keyword>
<comment type="caution">
    <text evidence="4">The sequence shown here is derived from an EMBL/GenBank/DDBJ whole genome shotgun (WGS) entry which is preliminary data.</text>
</comment>
<accession>A0ABP2DYL8</accession>
<dbReference type="PROSITE" id="PS00211">
    <property type="entry name" value="ABC_TRANSPORTER_1"/>
    <property type="match status" value="1"/>
</dbReference>
<dbReference type="InterPro" id="IPR003593">
    <property type="entry name" value="AAA+_ATPase"/>
</dbReference>